<feature type="transmembrane region" description="Helical" evidence="7">
    <location>
        <begin position="226"/>
        <end position="249"/>
    </location>
</feature>
<organism evidence="10 11">
    <name type="scientific">Orbilia ellipsospora</name>
    <dbReference type="NCBI Taxonomy" id="2528407"/>
    <lineage>
        <taxon>Eukaryota</taxon>
        <taxon>Fungi</taxon>
        <taxon>Dikarya</taxon>
        <taxon>Ascomycota</taxon>
        <taxon>Pezizomycotina</taxon>
        <taxon>Orbiliomycetes</taxon>
        <taxon>Orbiliales</taxon>
        <taxon>Orbiliaceae</taxon>
        <taxon>Orbilia</taxon>
    </lineage>
</organism>
<feature type="domain" description="Ribophorin II C-terminal" evidence="9">
    <location>
        <begin position="181"/>
        <end position="284"/>
    </location>
</feature>
<accession>A0AAV9XA50</accession>
<evidence type="ECO:0000256" key="4">
    <source>
        <dbReference type="ARBA" id="ARBA00022824"/>
    </source>
</evidence>
<dbReference type="GO" id="GO:0008250">
    <property type="term" value="C:oligosaccharyltransferase complex"/>
    <property type="evidence" value="ECO:0007669"/>
    <property type="project" value="InterPro"/>
</dbReference>
<proteinExistence type="predicted"/>
<sequence>MKFLPSSNVLAAGLLLLSQWTDAVTPSWTFTDASLQVSQRGAEAGPRQKFTPKSPISEPITLKATDSIKIQLTTEEGGKPKRPHQLFLFAKDSQSDLESFFVFDTKESGKARLDLTQKEIPLSLLSSPSLTLTLVVGSFGQGIPVSAEVGTLKLVLDPATKKTIAQPALKYGKLEEIYHTFRAEPKSPPAIISIVFLGAVLACLPALFGAWFTLSANVSHLPKSLAASPIAHPLFFASLIAFEAVFFAYYTKINIFQTLIAATVISPVAMISGSRALREVRARRLNGER</sequence>
<evidence type="ECO:0000256" key="8">
    <source>
        <dbReference type="SAM" id="SignalP"/>
    </source>
</evidence>
<keyword evidence="5 7" id="KW-1133">Transmembrane helix</keyword>
<keyword evidence="2 7" id="KW-0812">Transmembrane</keyword>
<evidence type="ECO:0000313" key="11">
    <source>
        <dbReference type="Proteomes" id="UP001365542"/>
    </source>
</evidence>
<evidence type="ECO:0000256" key="7">
    <source>
        <dbReference type="SAM" id="Phobius"/>
    </source>
</evidence>
<feature type="signal peptide" evidence="8">
    <location>
        <begin position="1"/>
        <end position="23"/>
    </location>
</feature>
<comment type="subcellular location">
    <subcellularLocation>
        <location evidence="1">Endoplasmic reticulum membrane</location>
        <topology evidence="1">Multi-pass membrane protein</topology>
    </subcellularLocation>
</comment>
<protein>
    <recommendedName>
        <fullName evidence="9">Ribophorin II C-terminal domain-containing protein</fullName>
    </recommendedName>
</protein>
<evidence type="ECO:0000259" key="9">
    <source>
        <dbReference type="Pfam" id="PF25147"/>
    </source>
</evidence>
<dbReference type="PANTHER" id="PTHR12640">
    <property type="entry name" value="RIBOPHORIN II"/>
    <property type="match status" value="1"/>
</dbReference>
<evidence type="ECO:0000256" key="5">
    <source>
        <dbReference type="ARBA" id="ARBA00022989"/>
    </source>
</evidence>
<comment type="caution">
    <text evidence="10">The sequence shown here is derived from an EMBL/GenBank/DDBJ whole genome shotgun (WGS) entry which is preliminary data.</text>
</comment>
<dbReference type="InterPro" id="IPR056790">
    <property type="entry name" value="Ribophorin_II_C"/>
</dbReference>
<reference evidence="10 11" key="1">
    <citation type="submission" date="2019-10" db="EMBL/GenBank/DDBJ databases">
        <authorList>
            <person name="Palmer J.M."/>
        </authorList>
    </citation>
    <scope>NUCLEOTIDE SEQUENCE [LARGE SCALE GENOMIC DNA]</scope>
    <source>
        <strain evidence="10 11">TWF694</strain>
    </source>
</reference>
<gene>
    <name evidence="10" type="ORF">TWF694_010121</name>
</gene>
<dbReference type="EMBL" id="JAVHJO010000007">
    <property type="protein sequence ID" value="KAK6538542.1"/>
    <property type="molecule type" value="Genomic_DNA"/>
</dbReference>
<dbReference type="Proteomes" id="UP001365542">
    <property type="component" value="Unassembled WGS sequence"/>
</dbReference>
<dbReference type="Pfam" id="PF25147">
    <property type="entry name" value="Ribophorin_II_C"/>
    <property type="match status" value="1"/>
</dbReference>
<name>A0AAV9XA50_9PEZI</name>
<feature type="transmembrane region" description="Helical" evidence="7">
    <location>
        <begin position="190"/>
        <end position="214"/>
    </location>
</feature>
<evidence type="ECO:0000256" key="2">
    <source>
        <dbReference type="ARBA" id="ARBA00022692"/>
    </source>
</evidence>
<dbReference type="AlphaFoldDB" id="A0AAV9XA50"/>
<feature type="chain" id="PRO_5044209097" description="Ribophorin II C-terminal domain-containing protein" evidence="8">
    <location>
        <begin position="24"/>
        <end position="289"/>
    </location>
</feature>
<keyword evidence="11" id="KW-1185">Reference proteome</keyword>
<keyword evidence="6 7" id="KW-0472">Membrane</keyword>
<evidence type="ECO:0000256" key="1">
    <source>
        <dbReference type="ARBA" id="ARBA00004477"/>
    </source>
</evidence>
<keyword evidence="4" id="KW-0256">Endoplasmic reticulum</keyword>
<evidence type="ECO:0000313" key="10">
    <source>
        <dbReference type="EMBL" id="KAK6538542.1"/>
    </source>
</evidence>
<dbReference type="GO" id="GO:0006487">
    <property type="term" value="P:protein N-linked glycosylation"/>
    <property type="evidence" value="ECO:0007669"/>
    <property type="project" value="TreeGrafter"/>
</dbReference>
<evidence type="ECO:0000256" key="6">
    <source>
        <dbReference type="ARBA" id="ARBA00023136"/>
    </source>
</evidence>
<dbReference type="PANTHER" id="PTHR12640:SF0">
    <property type="entry name" value="DOLICHYL-DIPHOSPHOOLIGOSACCHARIDE--PROTEIN GLYCOSYLTRANSFERASE SUBUNIT 2"/>
    <property type="match status" value="1"/>
</dbReference>
<evidence type="ECO:0000256" key="3">
    <source>
        <dbReference type="ARBA" id="ARBA00022729"/>
    </source>
</evidence>
<keyword evidence="3 8" id="KW-0732">Signal</keyword>
<dbReference type="InterPro" id="IPR008814">
    <property type="entry name" value="Swp1"/>
</dbReference>
<feature type="transmembrane region" description="Helical" evidence="7">
    <location>
        <begin position="255"/>
        <end position="277"/>
    </location>
</feature>